<sequence>MLPDEDSRFGFAPQPQRETVCLTRLRVDRSTSEPDFFYIPLKGHVYVCKACFVTRIVASSLERFCLTLRSDYLTWLLSFQNCVACLPSMTRTAASLQQFLISLLVIQFMHKLFLQQKTATLAPQLW</sequence>
<evidence type="ECO:0000313" key="1">
    <source>
        <dbReference type="Proteomes" id="UP000492821"/>
    </source>
</evidence>
<organism evidence="1 2">
    <name type="scientific">Panagrellus redivivus</name>
    <name type="common">Microworm</name>
    <dbReference type="NCBI Taxonomy" id="6233"/>
    <lineage>
        <taxon>Eukaryota</taxon>
        <taxon>Metazoa</taxon>
        <taxon>Ecdysozoa</taxon>
        <taxon>Nematoda</taxon>
        <taxon>Chromadorea</taxon>
        <taxon>Rhabditida</taxon>
        <taxon>Tylenchina</taxon>
        <taxon>Panagrolaimomorpha</taxon>
        <taxon>Panagrolaimoidea</taxon>
        <taxon>Panagrolaimidae</taxon>
        <taxon>Panagrellus</taxon>
    </lineage>
</organism>
<protein>
    <submittedName>
        <fullName evidence="2">Protein yippee-like</fullName>
    </submittedName>
</protein>
<evidence type="ECO:0000313" key="2">
    <source>
        <dbReference type="WBParaSite" id="Pan_g7318.t1"/>
    </source>
</evidence>
<keyword evidence="1" id="KW-1185">Reference proteome</keyword>
<proteinExistence type="predicted"/>
<dbReference type="WBParaSite" id="Pan_g7318.t1">
    <property type="protein sequence ID" value="Pan_g7318.t1"/>
    <property type="gene ID" value="Pan_g7318"/>
</dbReference>
<reference evidence="2" key="2">
    <citation type="submission" date="2020-10" db="UniProtKB">
        <authorList>
            <consortium name="WormBaseParasite"/>
        </authorList>
    </citation>
    <scope>IDENTIFICATION</scope>
</reference>
<dbReference type="AlphaFoldDB" id="A0A7E4W5D2"/>
<reference evidence="1" key="1">
    <citation type="journal article" date="2013" name="Genetics">
        <title>The draft genome and transcriptome of Panagrellus redivivus are shaped by the harsh demands of a free-living lifestyle.</title>
        <authorList>
            <person name="Srinivasan J."/>
            <person name="Dillman A.R."/>
            <person name="Macchietto M.G."/>
            <person name="Heikkinen L."/>
            <person name="Lakso M."/>
            <person name="Fracchia K.M."/>
            <person name="Antoshechkin I."/>
            <person name="Mortazavi A."/>
            <person name="Wong G."/>
            <person name="Sternberg P.W."/>
        </authorList>
    </citation>
    <scope>NUCLEOTIDE SEQUENCE [LARGE SCALE GENOMIC DNA]</scope>
    <source>
        <strain evidence="1">MT8872</strain>
    </source>
</reference>
<accession>A0A7E4W5D2</accession>
<dbReference type="Proteomes" id="UP000492821">
    <property type="component" value="Unassembled WGS sequence"/>
</dbReference>
<name>A0A7E4W5D2_PANRE</name>